<evidence type="ECO:0000259" key="2">
    <source>
        <dbReference type="PROSITE" id="PS50181"/>
    </source>
</evidence>
<keyword evidence="4" id="KW-1185">Reference proteome</keyword>
<reference evidence="3" key="1">
    <citation type="submission" date="2020-05" db="EMBL/GenBank/DDBJ databases">
        <title>Phylogenomic resolution of chytrid fungi.</title>
        <authorList>
            <person name="Stajich J.E."/>
            <person name="Amses K."/>
            <person name="Simmons R."/>
            <person name="Seto K."/>
            <person name="Myers J."/>
            <person name="Bonds A."/>
            <person name="Quandt C.A."/>
            <person name="Barry K."/>
            <person name="Liu P."/>
            <person name="Grigoriev I."/>
            <person name="Longcore J.E."/>
            <person name="James T.Y."/>
        </authorList>
    </citation>
    <scope>NUCLEOTIDE SEQUENCE</scope>
    <source>
        <strain evidence="3">JEL0513</strain>
    </source>
</reference>
<dbReference type="Proteomes" id="UP001211907">
    <property type="component" value="Unassembled WGS sequence"/>
</dbReference>
<dbReference type="Gene3D" id="1.20.1280.50">
    <property type="match status" value="1"/>
</dbReference>
<dbReference type="AlphaFoldDB" id="A0AAD5T0N2"/>
<dbReference type="SMART" id="SM00256">
    <property type="entry name" value="FBOX"/>
    <property type="match status" value="1"/>
</dbReference>
<sequence length="668" mass="75206">MVSSMRRILIEIRGLQVNPMPGIQVYPHDKNMTRLCVWMTPQEGIYEGIPLHVAVGLEGFPAKSPTATLQTYITHPNVFNWFSDSENGSYICCDILKGALVTDARGRVSGYSPAYSLGTILIQLLSFFSAERIEQDGGYVVETRASEWNRKSALRNVRAFNCNYCKFDGNHLTQLIQLASASRNATVFDAIELAFDRAGLALVPHSNSCVAVSDPVPQSLIEFLPVEVILEIAEYLSLEDILKLSQTSNSFEKIIESHNLTIKRNIKCFFHKIGLRDSILGVGVWVSEKGRNRDMKPVDFDILSHEAFTVDKIRKTIWGQRFTNFLPLALSSAHFLKSLRVLKQAICDLDFGADFQSGFTPSAVLRVLPKLMNLMVVDLMKTCDGEATFTQTTYSEFEGAMKTKMLASEKSLIGYSQLLHLLLSLCRKYPQIVTMAQSKISQFLSNNATRGKNDCSNLGEFIVLLFCQDKYIWNQLAIPVLCESFIRNVVWMLDPAHGNKPHLAFLEKATVSEFRLKETFAASQTSCRLLMFQVLFMKKLGLVGNKSLDVLGQLDRSYGYPKSSLASQLMKEIKGIYAVESFDKFLLRIGIPVPTKVFFCSILKNSVSESARRKYHQCPLTQFQLSSLRKAAEPGIMEIPNRISIPTIPNNLTFFPQKLKEGIYRHNK</sequence>
<protein>
    <recommendedName>
        <fullName evidence="5">Ubiquitin-conjugating enzyme family protein</fullName>
    </recommendedName>
</protein>
<comment type="caution">
    <text evidence="3">The sequence shown here is derived from an EMBL/GenBank/DDBJ whole genome shotgun (WGS) entry which is preliminary data.</text>
</comment>
<organism evidence="3 4">
    <name type="scientific">Physocladia obscura</name>
    <dbReference type="NCBI Taxonomy" id="109957"/>
    <lineage>
        <taxon>Eukaryota</taxon>
        <taxon>Fungi</taxon>
        <taxon>Fungi incertae sedis</taxon>
        <taxon>Chytridiomycota</taxon>
        <taxon>Chytridiomycota incertae sedis</taxon>
        <taxon>Chytridiomycetes</taxon>
        <taxon>Chytridiales</taxon>
        <taxon>Chytriomycetaceae</taxon>
        <taxon>Physocladia</taxon>
    </lineage>
</organism>
<dbReference type="InterPro" id="IPR001810">
    <property type="entry name" value="F-box_dom"/>
</dbReference>
<feature type="domain" description="UBC core" evidence="1">
    <location>
        <begin position="3"/>
        <end position="166"/>
    </location>
</feature>
<dbReference type="InterPro" id="IPR036047">
    <property type="entry name" value="F-box-like_dom_sf"/>
</dbReference>
<accession>A0AAD5T0N2</accession>
<evidence type="ECO:0000313" key="3">
    <source>
        <dbReference type="EMBL" id="KAJ3121180.1"/>
    </source>
</evidence>
<dbReference type="EMBL" id="JADGJH010000901">
    <property type="protein sequence ID" value="KAJ3121180.1"/>
    <property type="molecule type" value="Genomic_DNA"/>
</dbReference>
<gene>
    <name evidence="3" type="ORF">HK100_012498</name>
</gene>
<dbReference type="Pfam" id="PF00646">
    <property type="entry name" value="F-box"/>
    <property type="match status" value="1"/>
</dbReference>
<dbReference type="SMART" id="SM00212">
    <property type="entry name" value="UBCc"/>
    <property type="match status" value="1"/>
</dbReference>
<proteinExistence type="predicted"/>
<dbReference type="SUPFAM" id="SSF81383">
    <property type="entry name" value="F-box domain"/>
    <property type="match status" value="1"/>
</dbReference>
<dbReference type="InterPro" id="IPR016135">
    <property type="entry name" value="UBQ-conjugating_enzyme/RWD"/>
</dbReference>
<dbReference type="Pfam" id="PF00179">
    <property type="entry name" value="UQ_con"/>
    <property type="match status" value="1"/>
</dbReference>
<evidence type="ECO:0000259" key="1">
    <source>
        <dbReference type="PROSITE" id="PS50127"/>
    </source>
</evidence>
<name>A0AAD5T0N2_9FUNG</name>
<evidence type="ECO:0008006" key="5">
    <source>
        <dbReference type="Google" id="ProtNLM"/>
    </source>
</evidence>
<feature type="domain" description="F-box" evidence="2">
    <location>
        <begin position="218"/>
        <end position="265"/>
    </location>
</feature>
<evidence type="ECO:0000313" key="4">
    <source>
        <dbReference type="Proteomes" id="UP001211907"/>
    </source>
</evidence>
<dbReference type="InterPro" id="IPR000608">
    <property type="entry name" value="UBC"/>
</dbReference>
<dbReference type="PROSITE" id="PS50127">
    <property type="entry name" value="UBC_2"/>
    <property type="match status" value="1"/>
</dbReference>
<dbReference type="Gene3D" id="3.10.110.10">
    <property type="entry name" value="Ubiquitin Conjugating Enzyme"/>
    <property type="match status" value="1"/>
</dbReference>
<dbReference type="SUPFAM" id="SSF54495">
    <property type="entry name" value="UBC-like"/>
    <property type="match status" value="1"/>
</dbReference>
<dbReference type="PROSITE" id="PS50181">
    <property type="entry name" value="FBOX"/>
    <property type="match status" value="1"/>
</dbReference>